<feature type="binding site" evidence="11">
    <location>
        <begin position="325"/>
        <end position="329"/>
    </location>
    <ligand>
        <name>FMN</name>
        <dbReference type="ChEBI" id="CHEBI:58210"/>
    </ligand>
</feature>
<dbReference type="GO" id="GO:0008652">
    <property type="term" value="P:amino acid biosynthetic process"/>
    <property type="evidence" value="ECO:0007669"/>
    <property type="project" value="UniProtKB-KW"/>
</dbReference>
<evidence type="ECO:0000256" key="4">
    <source>
        <dbReference type="ARBA" id="ARBA00022605"/>
    </source>
</evidence>
<comment type="cofactor">
    <cofactor evidence="11 12">
        <name>FMNH2</name>
        <dbReference type="ChEBI" id="CHEBI:57618"/>
    </cofactor>
    <text evidence="11 12">Reduced FMN (FMNH(2)).</text>
</comment>
<evidence type="ECO:0000256" key="2">
    <source>
        <dbReference type="ARBA" id="ARBA00008014"/>
    </source>
</evidence>
<gene>
    <name evidence="11 13" type="primary">aroC</name>
    <name evidence="13" type="ORF">NSIN_80016</name>
</gene>
<dbReference type="UniPathway" id="UPA00053">
    <property type="reaction ID" value="UER00090"/>
</dbReference>
<dbReference type="InterPro" id="IPR020541">
    <property type="entry name" value="Chorismate_synthase_CS"/>
</dbReference>
<comment type="caution">
    <text evidence="11">Lacks conserved residue(s) required for the propagation of feature annotation.</text>
</comment>
<keyword evidence="5 11" id="KW-0285">Flavoprotein</keyword>
<dbReference type="PIRSF" id="PIRSF001456">
    <property type="entry name" value="Chorismate_synth"/>
    <property type="match status" value="1"/>
</dbReference>
<dbReference type="InterPro" id="IPR000453">
    <property type="entry name" value="Chorismate_synth"/>
</dbReference>
<name>A0A2H1EJ63_9ARCH</name>
<organism evidence="13 14">
    <name type="scientific">Nitrosotalea sinensis</name>
    <dbReference type="NCBI Taxonomy" id="1499975"/>
    <lineage>
        <taxon>Archaea</taxon>
        <taxon>Nitrososphaerota</taxon>
        <taxon>Nitrososphaeria</taxon>
        <taxon>Nitrosotaleales</taxon>
        <taxon>Nitrosotaleaceae</taxon>
        <taxon>Nitrosotalea</taxon>
    </lineage>
</organism>
<dbReference type="FunFam" id="3.60.150.10:FF:000002">
    <property type="entry name" value="Chorismate synthase"/>
    <property type="match status" value="1"/>
</dbReference>
<comment type="function">
    <text evidence="11">Catalyzes the anti-1,4-elimination of the C-3 phosphate and the C-6 proR hydrogen from 5-enolpyruvylshikimate-3-phosphate (EPSP) to yield chorismate, which is the branch point compound that serves as the starting substrate for the three terminal pathways of aromatic amino acid biosynthesis. This reaction introduces a second double bond into the aromatic ring system.</text>
</comment>
<dbReference type="GO" id="GO:0009073">
    <property type="term" value="P:aromatic amino acid family biosynthetic process"/>
    <property type="evidence" value="ECO:0007669"/>
    <property type="project" value="UniProtKB-KW"/>
</dbReference>
<dbReference type="PROSITE" id="PS00788">
    <property type="entry name" value="CHORISMATE_SYNTHASE_2"/>
    <property type="match status" value="1"/>
</dbReference>
<dbReference type="GO" id="GO:0005829">
    <property type="term" value="C:cytosol"/>
    <property type="evidence" value="ECO:0007669"/>
    <property type="project" value="TreeGrafter"/>
</dbReference>
<evidence type="ECO:0000256" key="5">
    <source>
        <dbReference type="ARBA" id="ARBA00022630"/>
    </source>
</evidence>
<evidence type="ECO:0000256" key="10">
    <source>
        <dbReference type="ARBA" id="ARBA00023239"/>
    </source>
</evidence>
<dbReference type="Pfam" id="PF01264">
    <property type="entry name" value="Chorismate_synt"/>
    <property type="match status" value="1"/>
</dbReference>
<dbReference type="Proteomes" id="UP000232412">
    <property type="component" value="Unassembled WGS sequence"/>
</dbReference>
<dbReference type="InterPro" id="IPR035904">
    <property type="entry name" value="Chorismate_synth_AroC_sf"/>
</dbReference>
<keyword evidence="8 11" id="KW-0521">NADP</keyword>
<dbReference type="PANTHER" id="PTHR21085:SF0">
    <property type="entry name" value="CHORISMATE SYNTHASE"/>
    <property type="match status" value="1"/>
</dbReference>
<dbReference type="PANTHER" id="PTHR21085">
    <property type="entry name" value="CHORISMATE SYNTHASE"/>
    <property type="match status" value="1"/>
</dbReference>
<dbReference type="Gene3D" id="3.60.150.10">
    <property type="entry name" value="Chorismate synthase AroC"/>
    <property type="match status" value="1"/>
</dbReference>
<keyword evidence="10 11" id="KW-0456">Lyase</keyword>
<evidence type="ECO:0000256" key="12">
    <source>
        <dbReference type="RuleBase" id="RU000605"/>
    </source>
</evidence>
<evidence type="ECO:0000256" key="11">
    <source>
        <dbReference type="HAMAP-Rule" id="MF_00300"/>
    </source>
</evidence>
<dbReference type="PROSITE" id="PS00787">
    <property type="entry name" value="CHORISMATE_SYNTHASE_1"/>
    <property type="match status" value="1"/>
</dbReference>
<dbReference type="GO" id="GO:0009423">
    <property type="term" value="P:chorismate biosynthetic process"/>
    <property type="evidence" value="ECO:0007669"/>
    <property type="project" value="UniProtKB-UniRule"/>
</dbReference>
<keyword evidence="4 11" id="KW-0028">Amino-acid biosynthesis</keyword>
<protein>
    <recommendedName>
        <fullName evidence="3 11">Chorismate synthase</fullName>
        <shortName evidence="11">CS</shortName>
        <ecNumber evidence="3 11">4.2.3.5</ecNumber>
    </recommendedName>
    <alternativeName>
        <fullName evidence="11">5-enolpyruvylshikimate-3-phosphate phospholyase</fullName>
    </alternativeName>
</protein>
<keyword evidence="6 11" id="KW-0288">FMN</keyword>
<dbReference type="GO" id="GO:0004107">
    <property type="term" value="F:chorismate synthase activity"/>
    <property type="evidence" value="ECO:0007669"/>
    <property type="project" value="UniProtKB-UniRule"/>
</dbReference>
<dbReference type="EMBL" id="FRFC01000009">
    <property type="protein sequence ID" value="SHO47919.1"/>
    <property type="molecule type" value="Genomic_DNA"/>
</dbReference>
<dbReference type="HAMAP" id="MF_00300">
    <property type="entry name" value="Chorismate_synth"/>
    <property type="match status" value="1"/>
</dbReference>
<evidence type="ECO:0000256" key="8">
    <source>
        <dbReference type="ARBA" id="ARBA00022857"/>
    </source>
</evidence>
<sequence>MQKSSETNSNSYKEYKHVKGNFIMSTSSIGQRFIFTSFGESHGKCIGATVDGCPAGLKIEEKDIQEMLDLRKPGQSIITTQRKEEDKVEILSGVYNGHTTGAPITMIIWNKDQRSRDYDNLAIKPRPGHSDYPAFIKYNGFNDIRGGGRFSGRLTATFVMAGAIARKLLLETLGIETFSYTCKVGNVSMKKQATIGMKNSIYKNEVRCPDSKIAAKMREAILAVRRKGDSVGGVIESITMNLPVGLGEPIFGSLESDLSKAIFSIPAVKGIEFGSGFHGSTLQGSENNDEFIIKNGKIQTRTNNAGGILGGISTGMPLVLRVAFKPASSIAKKQRTVDLHTKKPSSLIVQGRHDPCVVPRAPPVVDSLVSVVLADHAIRAGFIPQVIK</sequence>
<comment type="pathway">
    <text evidence="1 11 12">Metabolic intermediate biosynthesis; chorismate biosynthesis; chorismate from D-erythrose 4-phosphate and phosphoenolpyruvate: step 7/7.</text>
</comment>
<evidence type="ECO:0000313" key="13">
    <source>
        <dbReference type="EMBL" id="SHO47919.1"/>
    </source>
</evidence>
<dbReference type="NCBIfam" id="NF003793">
    <property type="entry name" value="PRK05382.1"/>
    <property type="match status" value="1"/>
</dbReference>
<evidence type="ECO:0000256" key="7">
    <source>
        <dbReference type="ARBA" id="ARBA00022827"/>
    </source>
</evidence>
<dbReference type="SUPFAM" id="SSF103263">
    <property type="entry name" value="Chorismate synthase, AroC"/>
    <property type="match status" value="1"/>
</dbReference>
<feature type="binding site" evidence="11">
    <location>
        <begin position="149"/>
        <end position="151"/>
    </location>
    <ligand>
        <name>FMN</name>
        <dbReference type="ChEBI" id="CHEBI:58210"/>
    </ligand>
</feature>
<evidence type="ECO:0000256" key="1">
    <source>
        <dbReference type="ARBA" id="ARBA00005044"/>
    </source>
</evidence>
<evidence type="ECO:0000313" key="14">
    <source>
        <dbReference type="Proteomes" id="UP000232412"/>
    </source>
</evidence>
<keyword evidence="7 11" id="KW-0274">FAD</keyword>
<dbReference type="AlphaFoldDB" id="A0A2H1EJ63"/>
<accession>A0A2H1EJ63</accession>
<dbReference type="EC" id="4.2.3.5" evidence="3 11"/>
<comment type="catalytic activity">
    <reaction evidence="11 12">
        <text>5-O-(1-carboxyvinyl)-3-phosphoshikimate = chorismate + phosphate</text>
        <dbReference type="Rhea" id="RHEA:21020"/>
        <dbReference type="ChEBI" id="CHEBI:29748"/>
        <dbReference type="ChEBI" id="CHEBI:43474"/>
        <dbReference type="ChEBI" id="CHEBI:57701"/>
        <dbReference type="EC" id="4.2.3.5"/>
    </reaction>
</comment>
<keyword evidence="9 11" id="KW-0057">Aromatic amino acid biosynthesis</keyword>
<evidence type="ECO:0000256" key="3">
    <source>
        <dbReference type="ARBA" id="ARBA00013036"/>
    </source>
</evidence>
<feature type="binding site" evidence="11">
    <location>
        <position position="71"/>
    </location>
    <ligand>
        <name>NADP(+)</name>
        <dbReference type="ChEBI" id="CHEBI:58349"/>
    </ligand>
</feature>
<feature type="binding site" evidence="11">
    <location>
        <position position="352"/>
    </location>
    <ligand>
        <name>FMN</name>
        <dbReference type="ChEBI" id="CHEBI:58210"/>
    </ligand>
</feature>
<reference evidence="14" key="1">
    <citation type="submission" date="2016-12" db="EMBL/GenBank/DDBJ databases">
        <authorList>
            <person name="Herbold C."/>
        </authorList>
    </citation>
    <scope>NUCLEOTIDE SEQUENCE [LARGE SCALE GENOMIC DNA]</scope>
</reference>
<evidence type="ECO:0000256" key="9">
    <source>
        <dbReference type="ARBA" id="ARBA00023141"/>
    </source>
</evidence>
<dbReference type="NCBIfam" id="TIGR00033">
    <property type="entry name" value="aroC"/>
    <property type="match status" value="1"/>
</dbReference>
<feature type="binding site" evidence="11">
    <location>
        <position position="310"/>
    </location>
    <ligand>
        <name>FMN</name>
        <dbReference type="ChEBI" id="CHEBI:58210"/>
    </ligand>
</feature>
<evidence type="ECO:0000256" key="6">
    <source>
        <dbReference type="ARBA" id="ARBA00022643"/>
    </source>
</evidence>
<keyword evidence="14" id="KW-1185">Reference proteome</keyword>
<dbReference type="GO" id="GO:0010181">
    <property type="term" value="F:FMN binding"/>
    <property type="evidence" value="ECO:0007669"/>
    <property type="project" value="TreeGrafter"/>
</dbReference>
<comment type="similarity">
    <text evidence="2 11 12">Belongs to the chorismate synthase family.</text>
</comment>
<proteinExistence type="inferred from homology"/>
<dbReference type="CDD" id="cd07304">
    <property type="entry name" value="Chorismate_synthase"/>
    <property type="match status" value="1"/>
</dbReference>